<feature type="repeat" description="ANK" evidence="3">
    <location>
        <begin position="115"/>
        <end position="147"/>
    </location>
</feature>
<accession>K3X8N8</accession>
<sequence>MDVNDLEAVSAYDQARAAAQECERLCRANGNPLTTRAFAARMLHRPVGASGLDSFLGVEDQQFLSKCSIDSRLPAAQGSGCAFFVQRAVEFGDVNLVLEQLQAHSEDVVTMRNCHGETLLHTAVLHDQLAIVQTLLLHDASPNAELPCAGESQSTLESVAPRSDNFRYSRLLSAGEATPVHYGNLDVLKLLLSPKASASTPFQLRRAGSLLIWAITCGHPHVVEYLVLKKRIEHDCFDADGNNSIGIASLALGYTSGDKQDASPISSIASVSPLKQILKILLRREGIDINHKNMYGLTAFDEAESEYVKQLLAQLGGRTARVLNMEKLLRWDREKSREEYTYSRDRMRRAIVLKVQDQEANTETTTPGATSA</sequence>
<dbReference type="Pfam" id="PF00023">
    <property type="entry name" value="Ank"/>
    <property type="match status" value="1"/>
</dbReference>
<proteinExistence type="predicted"/>
<keyword evidence="5" id="KW-1185">Reference proteome</keyword>
<keyword evidence="1" id="KW-0677">Repeat</keyword>
<dbReference type="STRING" id="431595.K3X8N8"/>
<dbReference type="PANTHER" id="PTHR24198:SF165">
    <property type="entry name" value="ANKYRIN REPEAT-CONTAINING PROTEIN-RELATED"/>
    <property type="match status" value="1"/>
</dbReference>
<reference evidence="5" key="1">
    <citation type="journal article" date="2010" name="Genome Biol.">
        <title>Genome sequence of the necrotrophic plant pathogen Pythium ultimum reveals original pathogenicity mechanisms and effector repertoire.</title>
        <authorList>
            <person name="Levesque C.A."/>
            <person name="Brouwer H."/>
            <person name="Cano L."/>
            <person name="Hamilton J.P."/>
            <person name="Holt C."/>
            <person name="Huitema E."/>
            <person name="Raffaele S."/>
            <person name="Robideau G.P."/>
            <person name="Thines M."/>
            <person name="Win J."/>
            <person name="Zerillo M.M."/>
            <person name="Beakes G.W."/>
            <person name="Boore J.L."/>
            <person name="Busam D."/>
            <person name="Dumas B."/>
            <person name="Ferriera S."/>
            <person name="Fuerstenberg S.I."/>
            <person name="Gachon C.M."/>
            <person name="Gaulin E."/>
            <person name="Govers F."/>
            <person name="Grenville-Briggs L."/>
            <person name="Horner N."/>
            <person name="Hostetler J."/>
            <person name="Jiang R.H."/>
            <person name="Johnson J."/>
            <person name="Krajaejun T."/>
            <person name="Lin H."/>
            <person name="Meijer H.J."/>
            <person name="Moore B."/>
            <person name="Morris P."/>
            <person name="Phuntmart V."/>
            <person name="Puiu D."/>
            <person name="Shetty J."/>
            <person name="Stajich J.E."/>
            <person name="Tripathy S."/>
            <person name="Wawra S."/>
            <person name="van West P."/>
            <person name="Whitty B.R."/>
            <person name="Coutinho P.M."/>
            <person name="Henrissat B."/>
            <person name="Martin F."/>
            <person name="Thomas P.D."/>
            <person name="Tyler B.M."/>
            <person name="De Vries R.P."/>
            <person name="Kamoun S."/>
            <person name="Yandell M."/>
            <person name="Tisserat N."/>
            <person name="Buell C.R."/>
        </authorList>
    </citation>
    <scope>NUCLEOTIDE SEQUENCE</scope>
    <source>
        <strain evidence="5">DAOM:BR144</strain>
    </source>
</reference>
<dbReference type="EMBL" id="GL376597">
    <property type="status" value="NOT_ANNOTATED_CDS"/>
    <property type="molecule type" value="Genomic_DNA"/>
</dbReference>
<dbReference type="InParanoid" id="K3X8N8"/>
<keyword evidence="2 3" id="KW-0040">ANK repeat</keyword>
<reference evidence="4" key="3">
    <citation type="submission" date="2015-02" db="UniProtKB">
        <authorList>
            <consortium name="EnsemblProtists"/>
        </authorList>
    </citation>
    <scope>IDENTIFICATION</scope>
    <source>
        <strain evidence="4">DAOM BR144</strain>
    </source>
</reference>
<evidence type="ECO:0000313" key="5">
    <source>
        <dbReference type="Proteomes" id="UP000019132"/>
    </source>
</evidence>
<dbReference type="PANTHER" id="PTHR24198">
    <property type="entry name" value="ANKYRIN REPEAT AND PROTEIN KINASE DOMAIN-CONTAINING PROTEIN"/>
    <property type="match status" value="1"/>
</dbReference>
<dbReference type="Gene3D" id="1.25.40.20">
    <property type="entry name" value="Ankyrin repeat-containing domain"/>
    <property type="match status" value="1"/>
</dbReference>
<reference evidence="5" key="2">
    <citation type="submission" date="2010-04" db="EMBL/GenBank/DDBJ databases">
        <authorList>
            <person name="Buell R."/>
            <person name="Hamilton J."/>
            <person name="Hostetler J."/>
        </authorList>
    </citation>
    <scope>NUCLEOTIDE SEQUENCE [LARGE SCALE GENOMIC DNA]</scope>
    <source>
        <strain evidence="5">DAOM:BR144</strain>
    </source>
</reference>
<dbReference type="AlphaFoldDB" id="K3X8N8"/>
<evidence type="ECO:0000256" key="1">
    <source>
        <dbReference type="ARBA" id="ARBA00022737"/>
    </source>
</evidence>
<name>K3X8N8_GLOUD</name>
<dbReference type="InterPro" id="IPR036770">
    <property type="entry name" value="Ankyrin_rpt-contain_sf"/>
</dbReference>
<dbReference type="HOGENOM" id="CLU_065480_0_0_1"/>
<protein>
    <submittedName>
        <fullName evidence="4">Uncharacterized protein</fullName>
    </submittedName>
</protein>
<dbReference type="Proteomes" id="UP000019132">
    <property type="component" value="Unassembled WGS sequence"/>
</dbReference>
<evidence type="ECO:0000313" key="4">
    <source>
        <dbReference type="EnsemblProtists" id="PYU1_T013587"/>
    </source>
</evidence>
<dbReference type="OMA" id="RRNDAGI"/>
<evidence type="ECO:0000256" key="2">
    <source>
        <dbReference type="ARBA" id="ARBA00023043"/>
    </source>
</evidence>
<dbReference type="SUPFAM" id="SSF48403">
    <property type="entry name" value="Ankyrin repeat"/>
    <property type="match status" value="1"/>
</dbReference>
<dbReference type="PROSITE" id="PS50297">
    <property type="entry name" value="ANK_REP_REGION"/>
    <property type="match status" value="1"/>
</dbReference>
<dbReference type="eggNOG" id="ENOG502SAWZ">
    <property type="taxonomic scope" value="Eukaryota"/>
</dbReference>
<dbReference type="InterPro" id="IPR002110">
    <property type="entry name" value="Ankyrin_rpt"/>
</dbReference>
<dbReference type="SMART" id="SM00248">
    <property type="entry name" value="ANK"/>
    <property type="match status" value="2"/>
</dbReference>
<organism evidence="4 5">
    <name type="scientific">Globisporangium ultimum (strain ATCC 200006 / CBS 805.95 / DAOM BR144)</name>
    <name type="common">Pythium ultimum</name>
    <dbReference type="NCBI Taxonomy" id="431595"/>
    <lineage>
        <taxon>Eukaryota</taxon>
        <taxon>Sar</taxon>
        <taxon>Stramenopiles</taxon>
        <taxon>Oomycota</taxon>
        <taxon>Peronosporomycetes</taxon>
        <taxon>Pythiales</taxon>
        <taxon>Pythiaceae</taxon>
        <taxon>Globisporangium</taxon>
    </lineage>
</organism>
<dbReference type="PROSITE" id="PS50088">
    <property type="entry name" value="ANK_REPEAT"/>
    <property type="match status" value="1"/>
</dbReference>
<dbReference type="EnsemblProtists" id="PYU1_T013587">
    <property type="protein sequence ID" value="PYU1_T013587"/>
    <property type="gene ID" value="PYU1_G013558"/>
</dbReference>
<evidence type="ECO:0000256" key="3">
    <source>
        <dbReference type="PROSITE-ProRule" id="PRU00023"/>
    </source>
</evidence>
<dbReference type="VEuPathDB" id="FungiDB:PYU1_G013558"/>